<dbReference type="AlphaFoldDB" id="A0A0M0K576"/>
<dbReference type="GO" id="GO:0005975">
    <property type="term" value="P:carbohydrate metabolic process"/>
    <property type="evidence" value="ECO:0007669"/>
    <property type="project" value="InterPro"/>
</dbReference>
<dbReference type="EMBL" id="JWZX01001375">
    <property type="protein sequence ID" value="KOO33949.1"/>
    <property type="molecule type" value="Genomic_DNA"/>
</dbReference>
<dbReference type="SUPFAM" id="SSF48208">
    <property type="entry name" value="Six-hairpin glycosidases"/>
    <property type="match status" value="1"/>
</dbReference>
<dbReference type="PANTHER" id="PTHR31151">
    <property type="entry name" value="PROLINE-TRNA LIGASE (DUF1680)"/>
    <property type="match status" value="1"/>
</dbReference>
<gene>
    <name evidence="2" type="ORF">Ctob_016673</name>
</gene>
<evidence type="ECO:0000313" key="3">
    <source>
        <dbReference type="Proteomes" id="UP000037460"/>
    </source>
</evidence>
<organism evidence="2 3">
    <name type="scientific">Chrysochromulina tobinii</name>
    <dbReference type="NCBI Taxonomy" id="1460289"/>
    <lineage>
        <taxon>Eukaryota</taxon>
        <taxon>Haptista</taxon>
        <taxon>Haptophyta</taxon>
        <taxon>Prymnesiophyceae</taxon>
        <taxon>Prymnesiales</taxon>
        <taxon>Chrysochromulinaceae</taxon>
        <taxon>Chrysochromulina</taxon>
    </lineage>
</organism>
<dbReference type="InterPro" id="IPR012878">
    <property type="entry name" value="Beta-AFase-like_GH127_cat"/>
</dbReference>
<proteinExistence type="predicted"/>
<feature type="domain" description="Non-reducing end beta-L-arabinofuranosidase-like GH127 catalytic" evidence="1">
    <location>
        <begin position="176"/>
        <end position="471"/>
    </location>
</feature>
<dbReference type="Proteomes" id="UP000037460">
    <property type="component" value="Unassembled WGS sequence"/>
</dbReference>
<evidence type="ECO:0000313" key="2">
    <source>
        <dbReference type="EMBL" id="KOO33949.1"/>
    </source>
</evidence>
<keyword evidence="3" id="KW-1185">Reference proteome</keyword>
<dbReference type="OrthoDB" id="5358475at2759"/>
<comment type="caution">
    <text evidence="2">The sequence shown here is derived from an EMBL/GenBank/DDBJ whole genome shotgun (WGS) entry which is preliminary data.</text>
</comment>
<dbReference type="InterPro" id="IPR008928">
    <property type="entry name" value="6-hairpin_glycosidase_sf"/>
</dbReference>
<evidence type="ECO:0000259" key="1">
    <source>
        <dbReference type="Pfam" id="PF07944"/>
    </source>
</evidence>
<dbReference type="Pfam" id="PF07944">
    <property type="entry name" value="Beta-AFase-like_GH127_cat"/>
    <property type="match status" value="1"/>
</dbReference>
<reference evidence="3" key="1">
    <citation type="journal article" date="2015" name="PLoS Genet.">
        <title>Genome Sequence and Transcriptome Analyses of Chrysochromulina tobin: Metabolic Tools for Enhanced Algal Fitness in the Prominent Order Prymnesiales (Haptophyceae).</title>
        <authorList>
            <person name="Hovde B.T."/>
            <person name="Deodato C.R."/>
            <person name="Hunsperger H.M."/>
            <person name="Ryken S.A."/>
            <person name="Yost W."/>
            <person name="Jha R.K."/>
            <person name="Patterson J."/>
            <person name="Monnat R.J. Jr."/>
            <person name="Barlow S.B."/>
            <person name="Starkenburg S.R."/>
            <person name="Cattolico R.A."/>
        </authorList>
    </citation>
    <scope>NUCLEOTIDE SEQUENCE</scope>
    <source>
        <strain evidence="3">CCMP291</strain>
    </source>
</reference>
<protein>
    <recommendedName>
        <fullName evidence="1">Non-reducing end beta-L-arabinofuranosidase-like GH127 catalytic domain-containing protein</fullName>
    </recommendedName>
</protein>
<accession>A0A0M0K576</accession>
<name>A0A0M0K576_9EUKA</name>
<dbReference type="PANTHER" id="PTHR31151:SF0">
    <property type="entry name" value="PROLINE-TRNA LIGASE (DUF1680)"/>
    <property type="match status" value="1"/>
</dbReference>
<sequence length="589" mass="63568">MAGYLSLASAASGLLPEFAALPLPLSNVSLLGTWARREVANREVLLSINETRWLCHFTTAANLTKCEPDSAAWQTYVKDASSSKYTHKAGFLASGDDVKPSETTSFDECEAFCTSTSACLGITFQSDDVTPAAPIKCYWKSVISFTPATTNCIAPGGSGQPVCSPLPGEMGLGGYYGHYQGHWLSATALLVNSSGNATVRASANRLISGLGKVMDAWRAAYGDDWGDGYLFPYSFPPWEKLLDAQGAGPYYSVPFYTLHKIMAGLLDQAMLAGSELAYELVTRMASWVHRRVEATIAKGGMKLWQQVLEVEWGGMNDVLMHLYAVSGDETHLATARRFNAFVFTAPLSVGHDDLAELPFPHANFHLPEIIGNARGYELTGNATDRSVVQAFYDALLENHTYATGGSNAGECWQAPRDLGNFLSTQTEESCTQYNVLKIARHMFTWSAEPALADFYERAIENGIVGNQRLDDAGSLMASCGTPAGCDKAGCRGQGPTRAASPATTSYIYMLPLGGATHKPWGKSDYGFPCCWGTLSESFAKLGDSIYFVAPTADALFVNLYASSEVVGEYVPALTRALPWVGVWPSVGRR</sequence>